<gene>
    <name evidence="2" type="ORF">ILUMI_18904</name>
</gene>
<accession>A0A8K0CJ28</accession>
<name>A0A8K0CJ28_IGNLU</name>
<dbReference type="AlphaFoldDB" id="A0A8K0CJ28"/>
<evidence type="ECO:0000256" key="1">
    <source>
        <dbReference type="SAM" id="SignalP"/>
    </source>
</evidence>
<comment type="caution">
    <text evidence="2">The sequence shown here is derived from an EMBL/GenBank/DDBJ whole genome shotgun (WGS) entry which is preliminary data.</text>
</comment>
<dbReference type="GO" id="GO:0005549">
    <property type="term" value="F:odorant binding"/>
    <property type="evidence" value="ECO:0007669"/>
    <property type="project" value="InterPro"/>
</dbReference>
<reference evidence="2" key="1">
    <citation type="submission" date="2019-08" db="EMBL/GenBank/DDBJ databases">
        <title>The genome of the North American firefly Photinus pyralis.</title>
        <authorList>
            <consortium name="Photinus pyralis genome working group"/>
            <person name="Fallon T.R."/>
            <person name="Sander Lower S.E."/>
            <person name="Weng J.-K."/>
        </authorList>
    </citation>
    <scope>NUCLEOTIDE SEQUENCE</scope>
    <source>
        <strain evidence="2">TRF0915ILg1</strain>
        <tissue evidence="2">Whole body</tissue>
    </source>
</reference>
<sequence length="166" mass="19057">MRNIISLIFLFVCLQFQINLISAGIEHLTQNDAKCFPYDFVYNIEEKVFVRLIVIPYLTSESLRDLSRLETIPDNNPRYNSFLTCIWKDRKFQNQNGDIDFDAIERDLADAIGKEVGSTGPGMNLSKVESKRIVDECKHLGGLTQGQKVVLVRNCILTRIRNFGRI</sequence>
<dbReference type="Gene3D" id="1.10.238.20">
    <property type="entry name" value="Pheromone/general odorant binding protein domain"/>
    <property type="match status" value="1"/>
</dbReference>
<evidence type="ECO:0000313" key="2">
    <source>
        <dbReference type="EMBL" id="KAF2887269.1"/>
    </source>
</evidence>
<organism evidence="2 3">
    <name type="scientific">Ignelater luminosus</name>
    <name type="common">Cucubano</name>
    <name type="synonym">Pyrophorus luminosus</name>
    <dbReference type="NCBI Taxonomy" id="2038154"/>
    <lineage>
        <taxon>Eukaryota</taxon>
        <taxon>Metazoa</taxon>
        <taxon>Ecdysozoa</taxon>
        <taxon>Arthropoda</taxon>
        <taxon>Hexapoda</taxon>
        <taxon>Insecta</taxon>
        <taxon>Pterygota</taxon>
        <taxon>Neoptera</taxon>
        <taxon>Endopterygota</taxon>
        <taxon>Coleoptera</taxon>
        <taxon>Polyphaga</taxon>
        <taxon>Elateriformia</taxon>
        <taxon>Elateroidea</taxon>
        <taxon>Elateridae</taxon>
        <taxon>Agrypninae</taxon>
        <taxon>Pyrophorini</taxon>
        <taxon>Ignelater</taxon>
    </lineage>
</organism>
<keyword evidence="3" id="KW-1185">Reference proteome</keyword>
<feature type="signal peptide" evidence="1">
    <location>
        <begin position="1"/>
        <end position="23"/>
    </location>
</feature>
<protein>
    <submittedName>
        <fullName evidence="2">Uncharacterized protein</fullName>
    </submittedName>
</protein>
<feature type="chain" id="PRO_5035422170" evidence="1">
    <location>
        <begin position="24"/>
        <end position="166"/>
    </location>
</feature>
<dbReference type="InterPro" id="IPR036728">
    <property type="entry name" value="PBP_GOBP_sf"/>
</dbReference>
<evidence type="ECO:0000313" key="3">
    <source>
        <dbReference type="Proteomes" id="UP000801492"/>
    </source>
</evidence>
<dbReference type="SUPFAM" id="SSF47565">
    <property type="entry name" value="Insect pheromone/odorant-binding proteins"/>
    <property type="match status" value="1"/>
</dbReference>
<keyword evidence="1" id="KW-0732">Signal</keyword>
<dbReference type="Proteomes" id="UP000801492">
    <property type="component" value="Unassembled WGS sequence"/>
</dbReference>
<dbReference type="EMBL" id="VTPC01084381">
    <property type="protein sequence ID" value="KAF2887269.1"/>
    <property type="molecule type" value="Genomic_DNA"/>
</dbReference>
<proteinExistence type="predicted"/>
<dbReference type="OrthoDB" id="6727902at2759"/>